<dbReference type="Proteomes" id="UP000250831">
    <property type="component" value="Unassembled WGS sequence"/>
</dbReference>
<name>A0A363NWI3_9SPHI</name>
<dbReference type="AlphaFoldDB" id="A0A363NWI3"/>
<accession>A0A363NWI3</accession>
<evidence type="ECO:0000313" key="1">
    <source>
        <dbReference type="EMBL" id="PUV25100.1"/>
    </source>
</evidence>
<organism evidence="1 2">
    <name type="scientific">Sphingobacterium athyrii</name>
    <dbReference type="NCBI Taxonomy" id="2152717"/>
    <lineage>
        <taxon>Bacteria</taxon>
        <taxon>Pseudomonadati</taxon>
        <taxon>Bacteroidota</taxon>
        <taxon>Sphingobacteriia</taxon>
        <taxon>Sphingobacteriales</taxon>
        <taxon>Sphingobacteriaceae</taxon>
        <taxon>Sphingobacterium</taxon>
    </lineage>
</organism>
<protein>
    <submittedName>
        <fullName evidence="1">Uncharacterized protein</fullName>
    </submittedName>
</protein>
<reference evidence="1 2" key="1">
    <citation type="submission" date="2018-04" db="EMBL/GenBank/DDBJ databases">
        <title>Sphingobacterium sp. M46 Genome.</title>
        <authorList>
            <person name="Cheng J."/>
            <person name="Li Y."/>
        </authorList>
    </citation>
    <scope>NUCLEOTIDE SEQUENCE [LARGE SCALE GENOMIC DNA]</scope>
    <source>
        <strain evidence="1 2">M46</strain>
    </source>
</reference>
<sequence length="76" mass="8658">MSNLNDATYFNNWSNSYFNNAQNYQTINGMSEVNAYERSFLESIQGNGMQLFKKDFSNGNYNLIKVSNGVIIPDPC</sequence>
<gene>
    <name evidence="1" type="ORF">DCO56_09160</name>
</gene>
<dbReference type="EMBL" id="QCXX01000002">
    <property type="protein sequence ID" value="PUV25100.1"/>
    <property type="molecule type" value="Genomic_DNA"/>
</dbReference>
<proteinExistence type="predicted"/>
<comment type="caution">
    <text evidence="1">The sequence shown here is derived from an EMBL/GenBank/DDBJ whole genome shotgun (WGS) entry which is preliminary data.</text>
</comment>
<evidence type="ECO:0000313" key="2">
    <source>
        <dbReference type="Proteomes" id="UP000250831"/>
    </source>
</evidence>
<keyword evidence="2" id="KW-1185">Reference proteome</keyword>
<dbReference type="RefSeq" id="WP_108633432.1">
    <property type="nucleotide sequence ID" value="NZ_QCXX01000002.1"/>
</dbReference>